<evidence type="ECO:0000259" key="12">
    <source>
        <dbReference type="Pfam" id="PF02880"/>
    </source>
</evidence>
<dbReference type="CDD" id="cd05802">
    <property type="entry name" value="GlmM"/>
    <property type="match status" value="1"/>
</dbReference>
<dbReference type="STRING" id="416873.SAMN04487951_10438"/>
<keyword evidence="14" id="KW-1185">Reference proteome</keyword>
<dbReference type="InterPro" id="IPR016055">
    <property type="entry name" value="A-D-PHexomutase_a/b/a-I/II/III"/>
</dbReference>
<dbReference type="InterPro" id="IPR005841">
    <property type="entry name" value="Alpha-D-phosphohexomutase_SF"/>
</dbReference>
<comment type="PTM">
    <text evidence="6">Activated by phosphorylation.</text>
</comment>
<evidence type="ECO:0000256" key="8">
    <source>
        <dbReference type="RuleBase" id="RU004327"/>
    </source>
</evidence>
<dbReference type="OrthoDB" id="9803322at2"/>
<name>A0A1H0AB45_9GAMM</name>
<proteinExistence type="inferred from homology"/>
<keyword evidence="2 6" id="KW-0597">Phosphoprotein</keyword>
<dbReference type="GO" id="GO:0005829">
    <property type="term" value="C:cytosol"/>
    <property type="evidence" value="ECO:0007669"/>
    <property type="project" value="TreeGrafter"/>
</dbReference>
<dbReference type="GO" id="GO:0004615">
    <property type="term" value="F:phosphomannomutase activity"/>
    <property type="evidence" value="ECO:0007669"/>
    <property type="project" value="TreeGrafter"/>
</dbReference>
<gene>
    <name evidence="6" type="primary">glmM</name>
    <name evidence="13" type="ORF">SAMN04487951_10438</name>
</gene>
<dbReference type="AlphaFoldDB" id="A0A1H0AB45"/>
<evidence type="ECO:0000256" key="4">
    <source>
        <dbReference type="ARBA" id="ARBA00022842"/>
    </source>
</evidence>
<evidence type="ECO:0000313" key="13">
    <source>
        <dbReference type="EMBL" id="SDN30695.1"/>
    </source>
</evidence>
<dbReference type="HAMAP" id="MF_01554_B">
    <property type="entry name" value="GlmM_B"/>
    <property type="match status" value="1"/>
</dbReference>
<evidence type="ECO:0000313" key="14">
    <source>
        <dbReference type="Proteomes" id="UP000199677"/>
    </source>
</evidence>
<dbReference type="InterPro" id="IPR005845">
    <property type="entry name" value="A-D-PHexomutase_a/b/a-II"/>
</dbReference>
<dbReference type="Gene3D" id="3.30.310.50">
    <property type="entry name" value="Alpha-D-phosphohexomutase, C-terminal domain"/>
    <property type="match status" value="1"/>
</dbReference>
<dbReference type="GO" id="GO:0005975">
    <property type="term" value="P:carbohydrate metabolic process"/>
    <property type="evidence" value="ECO:0007669"/>
    <property type="project" value="InterPro"/>
</dbReference>
<dbReference type="GO" id="GO:0000287">
    <property type="term" value="F:magnesium ion binding"/>
    <property type="evidence" value="ECO:0007669"/>
    <property type="project" value="UniProtKB-UniRule"/>
</dbReference>
<dbReference type="FunFam" id="3.40.120.10:FF:000003">
    <property type="entry name" value="Phosphoglucosamine mutase"/>
    <property type="match status" value="1"/>
</dbReference>
<dbReference type="FunFam" id="3.40.120.10:FF:000001">
    <property type="entry name" value="Phosphoglucosamine mutase"/>
    <property type="match status" value="1"/>
</dbReference>
<dbReference type="InterPro" id="IPR050060">
    <property type="entry name" value="Phosphoglucosamine_mutase"/>
</dbReference>
<comment type="cofactor">
    <cofactor evidence="6">
        <name>Mg(2+)</name>
        <dbReference type="ChEBI" id="CHEBI:18420"/>
    </cofactor>
    <text evidence="6">Binds 1 Mg(2+) ion per subunit.</text>
</comment>
<dbReference type="InterPro" id="IPR036900">
    <property type="entry name" value="A-D-PHexomutase_C_sf"/>
</dbReference>
<dbReference type="GO" id="GO:0006048">
    <property type="term" value="P:UDP-N-acetylglucosamine biosynthetic process"/>
    <property type="evidence" value="ECO:0007669"/>
    <property type="project" value="TreeGrafter"/>
</dbReference>
<evidence type="ECO:0000256" key="6">
    <source>
        <dbReference type="HAMAP-Rule" id="MF_01554"/>
    </source>
</evidence>
<dbReference type="SUPFAM" id="SSF55957">
    <property type="entry name" value="Phosphoglucomutase, C-terminal domain"/>
    <property type="match status" value="1"/>
</dbReference>
<reference evidence="14" key="1">
    <citation type="submission" date="2016-10" db="EMBL/GenBank/DDBJ databases">
        <authorList>
            <person name="Varghese N."/>
            <person name="Submissions S."/>
        </authorList>
    </citation>
    <scope>NUCLEOTIDE SEQUENCE [LARGE SCALE GENOMIC DNA]</scope>
    <source>
        <strain evidence="14">CGMCC 1.6494</strain>
    </source>
</reference>
<dbReference type="SUPFAM" id="SSF53738">
    <property type="entry name" value="Phosphoglucomutase, first 3 domains"/>
    <property type="match status" value="3"/>
</dbReference>
<dbReference type="Proteomes" id="UP000199677">
    <property type="component" value="Unassembled WGS sequence"/>
</dbReference>
<dbReference type="InterPro" id="IPR006352">
    <property type="entry name" value="GlmM_bact"/>
</dbReference>
<dbReference type="InterPro" id="IPR005844">
    <property type="entry name" value="A-D-PHexomutase_a/b/a-I"/>
</dbReference>
<dbReference type="Pfam" id="PF02880">
    <property type="entry name" value="PGM_PMM_III"/>
    <property type="match status" value="1"/>
</dbReference>
<dbReference type="Pfam" id="PF00408">
    <property type="entry name" value="PGM_PMM_IV"/>
    <property type="match status" value="1"/>
</dbReference>
<feature type="domain" description="Alpha-D-phosphohexomutase C-terminal" evidence="9">
    <location>
        <begin position="373"/>
        <end position="440"/>
    </location>
</feature>
<evidence type="ECO:0000256" key="2">
    <source>
        <dbReference type="ARBA" id="ARBA00022553"/>
    </source>
</evidence>
<dbReference type="FunFam" id="3.30.310.50:FF:000001">
    <property type="entry name" value="Phosphoglucosamine mutase"/>
    <property type="match status" value="1"/>
</dbReference>
<feature type="domain" description="Alpha-D-phosphohexomutase alpha/beta/alpha" evidence="12">
    <location>
        <begin position="258"/>
        <end position="365"/>
    </location>
</feature>
<dbReference type="EMBL" id="FNII01000004">
    <property type="protein sequence ID" value="SDN30695.1"/>
    <property type="molecule type" value="Genomic_DNA"/>
</dbReference>
<feature type="domain" description="Alpha-D-phosphohexomutase alpha/beta/alpha" evidence="10">
    <location>
        <begin position="3"/>
        <end position="135"/>
    </location>
</feature>
<dbReference type="NCBIfam" id="TIGR01455">
    <property type="entry name" value="glmM"/>
    <property type="match status" value="1"/>
</dbReference>
<dbReference type="InterPro" id="IPR005846">
    <property type="entry name" value="A-D-PHexomutase_a/b/a-III"/>
</dbReference>
<dbReference type="EC" id="5.4.2.10" evidence="6 8"/>
<feature type="binding site" evidence="6">
    <location>
        <position position="243"/>
    </location>
    <ligand>
        <name>Mg(2+)</name>
        <dbReference type="ChEBI" id="CHEBI:18420"/>
    </ligand>
</feature>
<dbReference type="InterPro" id="IPR005843">
    <property type="entry name" value="A-D-PHexomutase_C"/>
</dbReference>
<feature type="binding site" evidence="6">
    <location>
        <position position="241"/>
    </location>
    <ligand>
        <name>Mg(2+)</name>
        <dbReference type="ChEBI" id="CHEBI:18420"/>
    </ligand>
</feature>
<feature type="domain" description="Alpha-D-phosphohexomutase alpha/beta/alpha" evidence="11">
    <location>
        <begin position="157"/>
        <end position="254"/>
    </location>
</feature>
<keyword evidence="3 6" id="KW-0479">Metal-binding</keyword>
<evidence type="ECO:0000259" key="9">
    <source>
        <dbReference type="Pfam" id="PF00408"/>
    </source>
</evidence>
<keyword evidence="4 6" id="KW-0460">Magnesium</keyword>
<evidence type="ECO:0000256" key="3">
    <source>
        <dbReference type="ARBA" id="ARBA00022723"/>
    </source>
</evidence>
<accession>A0A1H0AB45</accession>
<dbReference type="PANTHER" id="PTHR42946:SF1">
    <property type="entry name" value="PHOSPHOGLUCOMUTASE (ALPHA-D-GLUCOSE-1,6-BISPHOSPHATE-DEPENDENT)"/>
    <property type="match status" value="1"/>
</dbReference>
<comment type="similarity">
    <text evidence="1 6 7">Belongs to the phosphohexose mutase family.</text>
</comment>
<dbReference type="PANTHER" id="PTHR42946">
    <property type="entry name" value="PHOSPHOHEXOSE MUTASE"/>
    <property type="match status" value="1"/>
</dbReference>
<evidence type="ECO:0000256" key="7">
    <source>
        <dbReference type="RuleBase" id="RU004326"/>
    </source>
</evidence>
<dbReference type="Pfam" id="PF02879">
    <property type="entry name" value="PGM_PMM_II"/>
    <property type="match status" value="1"/>
</dbReference>
<dbReference type="Gene3D" id="3.40.120.10">
    <property type="entry name" value="Alpha-D-Glucose-1,6-Bisphosphate, subunit A, domain 3"/>
    <property type="match status" value="3"/>
</dbReference>
<organism evidence="13 14">
    <name type="scientific">Vreelandella arcis</name>
    <dbReference type="NCBI Taxonomy" id="416873"/>
    <lineage>
        <taxon>Bacteria</taxon>
        <taxon>Pseudomonadati</taxon>
        <taxon>Pseudomonadota</taxon>
        <taxon>Gammaproteobacteria</taxon>
        <taxon>Oceanospirillales</taxon>
        <taxon>Halomonadaceae</taxon>
        <taxon>Vreelandella</taxon>
    </lineage>
</organism>
<feature type="binding site" description="via phosphate group" evidence="6">
    <location>
        <position position="102"/>
    </location>
    <ligand>
        <name>Mg(2+)</name>
        <dbReference type="ChEBI" id="CHEBI:18420"/>
    </ligand>
</feature>
<dbReference type="Pfam" id="PF02878">
    <property type="entry name" value="PGM_PMM_I"/>
    <property type="match status" value="1"/>
</dbReference>
<dbReference type="GO" id="GO:0009252">
    <property type="term" value="P:peptidoglycan biosynthetic process"/>
    <property type="evidence" value="ECO:0007669"/>
    <property type="project" value="UniProtKB-ARBA"/>
</dbReference>
<feature type="active site" description="Phosphoserine intermediate" evidence="6">
    <location>
        <position position="102"/>
    </location>
</feature>
<comment type="catalytic activity">
    <reaction evidence="6 8">
        <text>alpha-D-glucosamine 1-phosphate = D-glucosamine 6-phosphate</text>
        <dbReference type="Rhea" id="RHEA:23424"/>
        <dbReference type="ChEBI" id="CHEBI:58516"/>
        <dbReference type="ChEBI" id="CHEBI:58725"/>
        <dbReference type="EC" id="5.4.2.10"/>
    </reaction>
</comment>
<evidence type="ECO:0000256" key="5">
    <source>
        <dbReference type="ARBA" id="ARBA00023235"/>
    </source>
</evidence>
<dbReference type="NCBIfam" id="NF008139">
    <property type="entry name" value="PRK10887.1"/>
    <property type="match status" value="1"/>
</dbReference>
<dbReference type="RefSeq" id="WP_089703284.1">
    <property type="nucleotide sequence ID" value="NZ_FNII01000004.1"/>
</dbReference>
<dbReference type="PRINTS" id="PR00509">
    <property type="entry name" value="PGMPMM"/>
</dbReference>
<dbReference type="InterPro" id="IPR016066">
    <property type="entry name" value="A-D-PHexomutase_CS"/>
</dbReference>
<dbReference type="PROSITE" id="PS00710">
    <property type="entry name" value="PGM_PMM"/>
    <property type="match status" value="1"/>
</dbReference>
<keyword evidence="5 6" id="KW-0413">Isomerase</keyword>
<protein>
    <recommendedName>
        <fullName evidence="6 8">Phosphoglucosamine mutase</fullName>
        <ecNumber evidence="6 8">5.4.2.10</ecNumber>
    </recommendedName>
</protein>
<sequence>MTRRYFGTDGIRGTVGQPPITADFMLKLGWAAGQVLRREKGRTRVLIGKDTRISGYMFESALESGLSAAGVDVALLGPMPTPGIAYLTRTFRADAGIVISASHNPFEDNGIKFFSAEGKKLPDATEDRIEAMLEAPLTTADAAQLGKAMRIDDAAGRYIEFCKSTLPDRLSLHGLTIVLDCAHGATYHIAPSVFRELGAEVSVIGGSPDGLNINQQVGSTHPAALRAAVIQQGADLGIAFDGDGDRVLLVDSDGREVDGDDILYLIARDRQARGLLEGGVVGTLMSNFGLAMALEKMGIPFERASVGDRFVMERMAANQWELGGESSGHILCSHVQTTGDGIVSALQVLALMMREQQPLPMLLKGLEKVPQSLVNVRLPAGTNAKEVMASEPLQQAVAALESELGDEGRVLLRASGTEPLIRVMVEGRAHLDVDQLAIKLADQVKTLLK</sequence>
<evidence type="ECO:0000256" key="1">
    <source>
        <dbReference type="ARBA" id="ARBA00010231"/>
    </source>
</evidence>
<dbReference type="GO" id="GO:0008966">
    <property type="term" value="F:phosphoglucosamine mutase activity"/>
    <property type="evidence" value="ECO:0007669"/>
    <property type="project" value="UniProtKB-UniRule"/>
</dbReference>
<feature type="modified residue" description="Phosphoserine" evidence="6">
    <location>
        <position position="102"/>
    </location>
</feature>
<feature type="binding site" evidence="6">
    <location>
        <position position="245"/>
    </location>
    <ligand>
        <name>Mg(2+)</name>
        <dbReference type="ChEBI" id="CHEBI:18420"/>
    </ligand>
</feature>
<comment type="function">
    <text evidence="6 8">Catalyzes the conversion of glucosamine-6-phosphate to glucosamine-1-phosphate.</text>
</comment>
<evidence type="ECO:0000259" key="10">
    <source>
        <dbReference type="Pfam" id="PF02878"/>
    </source>
</evidence>
<evidence type="ECO:0000259" key="11">
    <source>
        <dbReference type="Pfam" id="PF02879"/>
    </source>
</evidence>